<gene>
    <name evidence="1" type="ORF">NEZAVI_LOCUS5472</name>
</gene>
<dbReference type="EMBL" id="OV725079">
    <property type="protein sequence ID" value="CAH1395143.1"/>
    <property type="molecule type" value="Genomic_DNA"/>
</dbReference>
<keyword evidence="2" id="KW-1185">Reference proteome</keyword>
<protein>
    <submittedName>
        <fullName evidence="1">Uncharacterized protein</fullName>
    </submittedName>
</protein>
<evidence type="ECO:0000313" key="1">
    <source>
        <dbReference type="EMBL" id="CAH1395143.1"/>
    </source>
</evidence>
<accession>A0A9P0H2K6</accession>
<dbReference type="AlphaFoldDB" id="A0A9P0H2K6"/>
<evidence type="ECO:0000313" key="2">
    <source>
        <dbReference type="Proteomes" id="UP001152798"/>
    </source>
</evidence>
<name>A0A9P0H2K6_NEZVI</name>
<dbReference type="Proteomes" id="UP001152798">
    <property type="component" value="Chromosome 3"/>
</dbReference>
<proteinExistence type="predicted"/>
<reference evidence="1" key="1">
    <citation type="submission" date="2022-01" db="EMBL/GenBank/DDBJ databases">
        <authorList>
            <person name="King R."/>
        </authorList>
    </citation>
    <scope>NUCLEOTIDE SEQUENCE</scope>
</reference>
<sequence length="93" mass="10118">MNYDKSALVIGCHSIQALLLTYVELQTVVDLGFLKKPSGCALKRGGILVLSKSSNESEWMGSSVEGVQHRSHATAAMTLCRTVFVFRLGRCNS</sequence>
<organism evidence="1 2">
    <name type="scientific">Nezara viridula</name>
    <name type="common">Southern green stink bug</name>
    <name type="synonym">Cimex viridulus</name>
    <dbReference type="NCBI Taxonomy" id="85310"/>
    <lineage>
        <taxon>Eukaryota</taxon>
        <taxon>Metazoa</taxon>
        <taxon>Ecdysozoa</taxon>
        <taxon>Arthropoda</taxon>
        <taxon>Hexapoda</taxon>
        <taxon>Insecta</taxon>
        <taxon>Pterygota</taxon>
        <taxon>Neoptera</taxon>
        <taxon>Paraneoptera</taxon>
        <taxon>Hemiptera</taxon>
        <taxon>Heteroptera</taxon>
        <taxon>Panheteroptera</taxon>
        <taxon>Pentatomomorpha</taxon>
        <taxon>Pentatomoidea</taxon>
        <taxon>Pentatomidae</taxon>
        <taxon>Pentatominae</taxon>
        <taxon>Nezara</taxon>
    </lineage>
</organism>